<keyword evidence="3" id="KW-1185">Reference proteome</keyword>
<protein>
    <submittedName>
        <fullName evidence="2">Uncharacterized protein</fullName>
    </submittedName>
</protein>
<accession>A0A7W7C9F9</accession>
<reference evidence="2 3" key="1">
    <citation type="submission" date="2020-08" db="EMBL/GenBank/DDBJ databases">
        <title>Sequencing the genomes of 1000 actinobacteria strains.</title>
        <authorList>
            <person name="Klenk H.-P."/>
        </authorList>
    </citation>
    <scope>NUCLEOTIDE SEQUENCE [LARGE SCALE GENOMIC DNA]</scope>
    <source>
        <strain evidence="2 3">DSM 44230</strain>
    </source>
</reference>
<gene>
    <name evidence="2" type="ORF">HNR67_003079</name>
</gene>
<dbReference type="AlphaFoldDB" id="A0A7W7C9F9"/>
<evidence type="ECO:0000256" key="1">
    <source>
        <dbReference type="SAM" id="MobiDB-lite"/>
    </source>
</evidence>
<dbReference type="Gene3D" id="3.40.630.30">
    <property type="match status" value="1"/>
</dbReference>
<organism evidence="2 3">
    <name type="scientific">Crossiella cryophila</name>
    <dbReference type="NCBI Taxonomy" id="43355"/>
    <lineage>
        <taxon>Bacteria</taxon>
        <taxon>Bacillati</taxon>
        <taxon>Actinomycetota</taxon>
        <taxon>Actinomycetes</taxon>
        <taxon>Pseudonocardiales</taxon>
        <taxon>Pseudonocardiaceae</taxon>
        <taxon>Crossiella</taxon>
    </lineage>
</organism>
<evidence type="ECO:0000313" key="2">
    <source>
        <dbReference type="EMBL" id="MBB4676961.1"/>
    </source>
</evidence>
<dbReference type="EMBL" id="JACHMH010000001">
    <property type="protein sequence ID" value="MBB4676961.1"/>
    <property type="molecule type" value="Genomic_DNA"/>
</dbReference>
<feature type="region of interest" description="Disordered" evidence="1">
    <location>
        <begin position="1"/>
        <end position="22"/>
    </location>
</feature>
<name>A0A7W7C9F9_9PSEU</name>
<sequence>MSDPATGKALRASVDADRADGTDGSHGLVLVAADRRHEEKLVGVAAAGVPRTLIGGLGLPAEANRLLVRSLIAVNGVAVLPQTLQHGLVGRLLSGMAKHYRGAGFQWVFGQCRMGNDAWLTHLRGLGFTVGAAGVDIRLNSALWPHNSTIRTQNDLHAFFQPLAEEPSMRMAMMPVPNGIARQPVAV</sequence>
<dbReference type="Proteomes" id="UP000533598">
    <property type="component" value="Unassembled WGS sequence"/>
</dbReference>
<dbReference type="RefSeq" id="WP_185002787.1">
    <property type="nucleotide sequence ID" value="NZ_BAAAUI010000075.1"/>
</dbReference>
<evidence type="ECO:0000313" key="3">
    <source>
        <dbReference type="Proteomes" id="UP000533598"/>
    </source>
</evidence>
<dbReference type="InterPro" id="IPR016181">
    <property type="entry name" value="Acyl_CoA_acyltransferase"/>
</dbReference>
<comment type="caution">
    <text evidence="2">The sequence shown here is derived from an EMBL/GenBank/DDBJ whole genome shotgun (WGS) entry which is preliminary data.</text>
</comment>
<proteinExistence type="predicted"/>
<dbReference type="SUPFAM" id="SSF55729">
    <property type="entry name" value="Acyl-CoA N-acyltransferases (Nat)"/>
    <property type="match status" value="1"/>
</dbReference>